<dbReference type="Gene3D" id="3.40.190.10">
    <property type="entry name" value="Periplasmic binding protein-like II"/>
    <property type="match status" value="2"/>
</dbReference>
<dbReference type="RefSeq" id="WP_114498770.1">
    <property type="nucleotide sequence ID" value="NZ_QPJW01000015.1"/>
</dbReference>
<dbReference type="AlphaFoldDB" id="A0A369B159"/>
<evidence type="ECO:0000256" key="3">
    <source>
        <dbReference type="SAM" id="MobiDB-lite"/>
    </source>
</evidence>
<gene>
    <name evidence="5" type="ORF">DFP94_11594</name>
</gene>
<comment type="similarity">
    <text evidence="1">Belongs to the bacterial solute-binding protein 1 family.</text>
</comment>
<reference evidence="5 6" key="1">
    <citation type="submission" date="2018-07" db="EMBL/GenBank/DDBJ databases">
        <title>Genomic Encyclopedia of Type Strains, Phase III (KMG-III): the genomes of soil and plant-associated and newly described type strains.</title>
        <authorList>
            <person name="Whitman W."/>
        </authorList>
    </citation>
    <scope>NUCLEOTIDE SEQUENCE [LARGE SCALE GENOMIC DNA]</scope>
    <source>
        <strain evidence="5 6">CECT 8333</strain>
    </source>
</reference>
<dbReference type="Proteomes" id="UP000253090">
    <property type="component" value="Unassembled WGS sequence"/>
</dbReference>
<keyword evidence="2" id="KW-0813">Transport</keyword>
<dbReference type="OrthoDB" id="9798191at2"/>
<evidence type="ECO:0000256" key="2">
    <source>
        <dbReference type="ARBA" id="ARBA00022448"/>
    </source>
</evidence>
<dbReference type="InterPro" id="IPR006059">
    <property type="entry name" value="SBP"/>
</dbReference>
<dbReference type="SUPFAM" id="SSF53850">
    <property type="entry name" value="Periplasmic binding protein-like II"/>
    <property type="match status" value="1"/>
</dbReference>
<dbReference type="EMBL" id="QPJW01000015">
    <property type="protein sequence ID" value="RCX15410.1"/>
    <property type="molecule type" value="Genomic_DNA"/>
</dbReference>
<keyword evidence="6" id="KW-1185">Reference proteome</keyword>
<sequence>MKWFVNWGWIVMYAVVLGISVLIISLNGSEPIEEKQTEKITLTFRHFWIKEHDRKMLHIFEEVVDSFQKSHPNVKVNFEGVDQTVHREQKLKGEMVTGTAPDMFVLFGGGEIEPYVRSNRLMDLTDFVQDNGLKGKFQDLHLWTYDDRIYGLPLEGHAEPLYYNKEIFARLGISPPKTLDEMDAAVKLLKEKGYIAFALGNEERWPAAIFAHYFMDRYAGPEMINALARGDEDESFNNSAYLQAFMHFKNWVSVGAFSEPANDLSTEEAIGLFTSGKAAMYVNGSWDINLFHNGEEPDDFPNRVGVIPFPTLSPDQQGSMAGGYTIGIALSSNLDEVKREAALELMQAFYTEEIQRRIVYEGLRIPSMEISFDSEKTGPVFEQVVRLMEQSESIFLAYDNVLSPEVNKTYLKVIEEIISGEIAPNVALDQIQAASKQYWKQRNSLLPDDQGSGGEESYGNQRGEIPGYTRR</sequence>
<keyword evidence="4" id="KW-0472">Membrane</keyword>
<evidence type="ECO:0000313" key="5">
    <source>
        <dbReference type="EMBL" id="RCX15410.1"/>
    </source>
</evidence>
<keyword evidence="4" id="KW-0812">Transmembrane</keyword>
<evidence type="ECO:0000256" key="1">
    <source>
        <dbReference type="ARBA" id="ARBA00008520"/>
    </source>
</evidence>
<organism evidence="5 6">
    <name type="scientific">Fontibacillus phaseoli</name>
    <dbReference type="NCBI Taxonomy" id="1416533"/>
    <lineage>
        <taxon>Bacteria</taxon>
        <taxon>Bacillati</taxon>
        <taxon>Bacillota</taxon>
        <taxon>Bacilli</taxon>
        <taxon>Bacillales</taxon>
        <taxon>Paenibacillaceae</taxon>
        <taxon>Fontibacillus</taxon>
    </lineage>
</organism>
<dbReference type="PANTHER" id="PTHR43649">
    <property type="entry name" value="ARABINOSE-BINDING PROTEIN-RELATED"/>
    <property type="match status" value="1"/>
</dbReference>
<accession>A0A369B159</accession>
<comment type="caution">
    <text evidence="5">The sequence shown here is derived from an EMBL/GenBank/DDBJ whole genome shotgun (WGS) entry which is preliminary data.</text>
</comment>
<evidence type="ECO:0000313" key="6">
    <source>
        <dbReference type="Proteomes" id="UP000253090"/>
    </source>
</evidence>
<protein>
    <submittedName>
        <fullName evidence="5">Carbohydrate ABC transporter substrate-binding protein (CUT1 family)</fullName>
    </submittedName>
</protein>
<keyword evidence="4" id="KW-1133">Transmembrane helix</keyword>
<evidence type="ECO:0000256" key="4">
    <source>
        <dbReference type="SAM" id="Phobius"/>
    </source>
</evidence>
<dbReference type="PANTHER" id="PTHR43649:SF29">
    <property type="entry name" value="OSMOPROTECTIVE COMPOUNDS-BINDING PROTEIN GGTB"/>
    <property type="match status" value="1"/>
</dbReference>
<dbReference type="Pfam" id="PF01547">
    <property type="entry name" value="SBP_bac_1"/>
    <property type="match status" value="1"/>
</dbReference>
<feature type="transmembrane region" description="Helical" evidence="4">
    <location>
        <begin position="6"/>
        <end position="26"/>
    </location>
</feature>
<feature type="region of interest" description="Disordered" evidence="3">
    <location>
        <begin position="444"/>
        <end position="471"/>
    </location>
</feature>
<name>A0A369B159_9BACL</name>
<dbReference type="InterPro" id="IPR050490">
    <property type="entry name" value="Bact_solute-bd_prot1"/>
</dbReference>
<proteinExistence type="inferred from homology"/>